<keyword evidence="2" id="KW-1185">Reference proteome</keyword>
<evidence type="ECO:0000313" key="2">
    <source>
        <dbReference type="Proteomes" id="UP000316242"/>
    </source>
</evidence>
<sequence length="90" mass="9426">MLEHHANSTPRVPQLVGADVGQLLAVYGDGPGGGLVEQGQAADESGFTRSGMSDNAMNFPGRDFKADTIKGNNIFAVLLVDLAQVTNCDH</sequence>
<dbReference type="EMBL" id="BJNE01000003">
    <property type="protein sequence ID" value="GEC12034.1"/>
    <property type="molecule type" value="Genomic_DNA"/>
</dbReference>
<reference evidence="1 2" key="1">
    <citation type="submission" date="2019-06" db="EMBL/GenBank/DDBJ databases">
        <title>Whole genome shotgun sequence of Glutamicibacter nicotianae NBRC 14234.</title>
        <authorList>
            <person name="Hosoyama A."/>
            <person name="Uohara A."/>
            <person name="Ohji S."/>
            <person name="Ichikawa N."/>
        </authorList>
    </citation>
    <scope>NUCLEOTIDE SEQUENCE [LARGE SCALE GENOMIC DNA]</scope>
    <source>
        <strain evidence="1 2">NBRC 14234</strain>
    </source>
</reference>
<evidence type="ECO:0000313" key="1">
    <source>
        <dbReference type="EMBL" id="GEC12034.1"/>
    </source>
</evidence>
<comment type="caution">
    <text evidence="1">The sequence shown here is derived from an EMBL/GenBank/DDBJ whole genome shotgun (WGS) entry which is preliminary data.</text>
</comment>
<accession>A0ABQ0RJQ3</accession>
<name>A0ABQ0RJQ3_GLUNI</name>
<organism evidence="1 2">
    <name type="scientific">Glutamicibacter nicotianae</name>
    <name type="common">Arthrobacter nicotianae</name>
    <dbReference type="NCBI Taxonomy" id="37929"/>
    <lineage>
        <taxon>Bacteria</taxon>
        <taxon>Bacillati</taxon>
        <taxon>Actinomycetota</taxon>
        <taxon>Actinomycetes</taxon>
        <taxon>Micrococcales</taxon>
        <taxon>Micrococcaceae</taxon>
        <taxon>Glutamicibacter</taxon>
    </lineage>
</organism>
<dbReference type="Proteomes" id="UP000316242">
    <property type="component" value="Unassembled WGS sequence"/>
</dbReference>
<proteinExistence type="predicted"/>
<protein>
    <submittedName>
        <fullName evidence="1">Uncharacterized protein</fullName>
    </submittedName>
</protein>
<gene>
    <name evidence="1" type="ORF">ANI01nite_12370</name>
</gene>